<protein>
    <submittedName>
        <fullName evidence="1">Uncharacterized protein</fullName>
    </submittedName>
</protein>
<reference evidence="2" key="1">
    <citation type="submission" date="2017-04" db="EMBL/GenBank/DDBJ databases">
        <authorList>
            <person name="Varghese N."/>
            <person name="Submissions S."/>
        </authorList>
    </citation>
    <scope>NUCLEOTIDE SEQUENCE [LARGE SCALE GENOMIC DNA]</scope>
    <source>
        <strain evidence="2">RKEM611</strain>
    </source>
</reference>
<sequence length="32" mass="3597">MMKSFQDLEQQAQEYRATKQGGLSTMTCLGKS</sequence>
<accession>A0A1Y6BH53</accession>
<keyword evidence="2" id="KW-1185">Reference proteome</keyword>
<dbReference type="EMBL" id="FWZT01000003">
    <property type="protein sequence ID" value="SMF01214.1"/>
    <property type="molecule type" value="Genomic_DNA"/>
</dbReference>
<evidence type="ECO:0000313" key="2">
    <source>
        <dbReference type="Proteomes" id="UP000192907"/>
    </source>
</evidence>
<gene>
    <name evidence="1" type="ORF">SAMN06296036_103164</name>
</gene>
<evidence type="ECO:0000313" key="1">
    <source>
        <dbReference type="EMBL" id="SMF01214.1"/>
    </source>
</evidence>
<dbReference type="AlphaFoldDB" id="A0A1Y6BH53"/>
<proteinExistence type="predicted"/>
<dbReference type="Proteomes" id="UP000192907">
    <property type="component" value="Unassembled WGS sequence"/>
</dbReference>
<organism evidence="1 2">
    <name type="scientific">Pseudobacteriovorax antillogorgiicola</name>
    <dbReference type="NCBI Taxonomy" id="1513793"/>
    <lineage>
        <taxon>Bacteria</taxon>
        <taxon>Pseudomonadati</taxon>
        <taxon>Bdellovibrionota</taxon>
        <taxon>Oligoflexia</taxon>
        <taxon>Oligoflexales</taxon>
        <taxon>Pseudobacteriovoracaceae</taxon>
        <taxon>Pseudobacteriovorax</taxon>
    </lineage>
</organism>
<dbReference type="STRING" id="1513793.SAMN06296036_103164"/>
<name>A0A1Y6BH53_9BACT</name>